<dbReference type="RefSeq" id="WP_111066199.1">
    <property type="nucleotide sequence ID" value="NZ_CP029829.1"/>
</dbReference>
<accession>A0A2U9S7R0</accession>
<dbReference type="Proteomes" id="UP000249605">
    <property type="component" value="Chromosome"/>
</dbReference>
<feature type="binding site" evidence="2">
    <location>
        <position position="189"/>
    </location>
    <ligand>
        <name>Zn(2+)</name>
        <dbReference type="ChEBI" id="CHEBI:29105"/>
        <label>2</label>
    </ligand>
</feature>
<sequence length="435" mass="46612">MSAPTKTRTVYRNARLLDPATGLDQRADLLIDGETIADFGPGLFSDSTPEGAEVVDLAGQCLAPGLVDMRVLIGEPGEEEKDTIKSASRAAAAGGITAMALLPNTDPVLDEVAGLEFIARRAREVKLVKVFAYGSATRGTEGKEITEMGLLSHAGAVAFTDGTKAIVSAKTMRRALSYAKTFGKLIVQHPEEPSLASGGMMNSGEIATRLGLVGIPREAEIIMIERDLRLAELTGGRLHFAHITTSESVDLIRRAKARGLKVTCDTAPHYFALTETDVGDYRTYAKVSPPLRGEMDRRAIVEGLADGTIDAIASDHVPQDQDQKRLPFAQAAPGVIGLETLFPMTLELVHKGKMPLLKALACVTSNPAAILDLAVGRIVKGGPADLVAFDLDVPWQIDVGRFKSKSKNSPFENRPVQGRPLRTIVDGRTVWQAED</sequence>
<comment type="cofactor">
    <cofactor evidence="2">
        <name>Zn(2+)</name>
        <dbReference type="ChEBI" id="CHEBI:29105"/>
    </cofactor>
    <text evidence="2">Binds 2 Zn(2+) ions per subunit.</text>
</comment>
<dbReference type="SUPFAM" id="SSF51338">
    <property type="entry name" value="Composite domain of metallo-dependent hydrolases"/>
    <property type="match status" value="1"/>
</dbReference>
<dbReference type="AlphaFoldDB" id="A0A2U9S7R0"/>
<feature type="active site" evidence="2">
    <location>
        <position position="315"/>
    </location>
</feature>
<comment type="function">
    <text evidence="2">Catalyzes the reversible cyclization of carbamoyl aspartate to dihydroorotate.</text>
</comment>
<reference evidence="4 5" key="1">
    <citation type="journal article" date="2019" name="Int. J. Syst. Evol. Microbiol.">
        <title>Azospirillum ramasamyi sp. nov., a novel diazotrophic bacterium isolated from fermented bovine products.</title>
        <authorList>
            <person name="Anandham R."/>
            <person name="Heo J."/>
            <person name="Krishnamoorthy R."/>
            <person name="SenthilKumar M."/>
            <person name="Gopal N.O."/>
            <person name="Kim S.J."/>
            <person name="Kwon S.W."/>
        </authorList>
    </citation>
    <scope>NUCLEOTIDE SEQUENCE [LARGE SCALE GENOMIC DNA]</scope>
    <source>
        <strain evidence="4 5">M2T2B2</strain>
    </source>
</reference>
<feature type="binding site" evidence="2">
    <location>
        <position position="104"/>
    </location>
    <ligand>
        <name>substrate</name>
    </ligand>
</feature>
<comment type="similarity">
    <text evidence="2">Belongs to the metallo-dependent hydrolases superfamily. DHOase family. Class I DHOase subfamily.</text>
</comment>
<evidence type="ECO:0000256" key="2">
    <source>
        <dbReference type="HAMAP-Rule" id="MF_00220"/>
    </source>
</evidence>
<evidence type="ECO:0000313" key="4">
    <source>
        <dbReference type="EMBL" id="AWU93659.1"/>
    </source>
</evidence>
<dbReference type="GO" id="GO:0044205">
    <property type="term" value="P:'de novo' UMP biosynthetic process"/>
    <property type="evidence" value="ECO:0007669"/>
    <property type="project" value="UniProtKB-UniRule"/>
</dbReference>
<comment type="catalytic activity">
    <reaction evidence="2">
        <text>(S)-dihydroorotate + H2O = N-carbamoyl-L-aspartate + H(+)</text>
        <dbReference type="Rhea" id="RHEA:24296"/>
        <dbReference type="ChEBI" id="CHEBI:15377"/>
        <dbReference type="ChEBI" id="CHEBI:15378"/>
        <dbReference type="ChEBI" id="CHEBI:30864"/>
        <dbReference type="ChEBI" id="CHEBI:32814"/>
        <dbReference type="EC" id="3.5.2.3"/>
    </reaction>
</comment>
<gene>
    <name evidence="2" type="primary">pyrC</name>
    <name evidence="4" type="ORF">DM194_04935</name>
</gene>
<dbReference type="KEGG" id="azm:DM194_04935"/>
<proteinExistence type="inferred from homology"/>
<dbReference type="InterPro" id="IPR032466">
    <property type="entry name" value="Metal_Hydrolase"/>
</dbReference>
<name>A0A2U9S7R0_9PROT</name>
<dbReference type="GO" id="GO:0006145">
    <property type="term" value="P:purine nucleobase catabolic process"/>
    <property type="evidence" value="ECO:0007669"/>
    <property type="project" value="TreeGrafter"/>
</dbReference>
<dbReference type="Gene3D" id="3.20.20.140">
    <property type="entry name" value="Metal-dependent hydrolases"/>
    <property type="match status" value="1"/>
</dbReference>
<keyword evidence="1 2" id="KW-0665">Pyrimidine biosynthesis</keyword>
<feature type="domain" description="Dihydroorotase catalytic" evidence="3">
    <location>
        <begin position="59"/>
        <end position="248"/>
    </location>
</feature>
<dbReference type="GO" id="GO:0005737">
    <property type="term" value="C:cytoplasm"/>
    <property type="evidence" value="ECO:0007669"/>
    <property type="project" value="TreeGrafter"/>
</dbReference>
<dbReference type="Gene3D" id="2.30.40.10">
    <property type="entry name" value="Urease, subunit C, domain 1"/>
    <property type="match status" value="1"/>
</dbReference>
<keyword evidence="2" id="KW-0479">Metal-binding</keyword>
<dbReference type="InterPro" id="IPR050138">
    <property type="entry name" value="DHOase/Allantoinase_Hydrolase"/>
</dbReference>
<dbReference type="EC" id="3.5.2.3" evidence="2"/>
<feature type="binding site" evidence="2">
    <location>
        <position position="315"/>
    </location>
    <ligand>
        <name>Zn(2+)</name>
        <dbReference type="ChEBI" id="CHEBI:29105"/>
        <label>1</label>
    </ligand>
</feature>
<keyword evidence="2 4" id="KW-0378">Hydrolase</keyword>
<feature type="binding site" evidence="2">
    <location>
        <position position="242"/>
    </location>
    <ligand>
        <name>Zn(2+)</name>
        <dbReference type="ChEBI" id="CHEBI:29105"/>
        <label>2</label>
    </ligand>
</feature>
<evidence type="ECO:0000259" key="3">
    <source>
        <dbReference type="Pfam" id="PF12890"/>
    </source>
</evidence>
<dbReference type="HAMAP" id="MF_00220_B">
    <property type="entry name" value="PyrC_classI_B"/>
    <property type="match status" value="1"/>
</dbReference>
<dbReference type="InterPro" id="IPR024403">
    <property type="entry name" value="DHOase_cat"/>
</dbReference>
<protein>
    <recommendedName>
        <fullName evidence="2">Dihydroorotase</fullName>
        <shortName evidence="2">DHOase</shortName>
        <ecNumber evidence="2">3.5.2.3</ecNumber>
    </recommendedName>
</protein>
<evidence type="ECO:0000313" key="5">
    <source>
        <dbReference type="Proteomes" id="UP000249605"/>
    </source>
</evidence>
<dbReference type="GO" id="GO:0004151">
    <property type="term" value="F:dihydroorotase activity"/>
    <property type="evidence" value="ECO:0007669"/>
    <property type="project" value="UniProtKB-UniRule"/>
</dbReference>
<dbReference type="SUPFAM" id="SSF51556">
    <property type="entry name" value="Metallo-dependent hydrolases"/>
    <property type="match status" value="1"/>
</dbReference>
<dbReference type="NCBIfam" id="TIGR00857">
    <property type="entry name" value="pyrC_multi"/>
    <property type="match status" value="1"/>
</dbReference>
<evidence type="ECO:0000256" key="1">
    <source>
        <dbReference type="ARBA" id="ARBA00022975"/>
    </source>
</evidence>
<keyword evidence="2" id="KW-0862">Zinc</keyword>
<comment type="caution">
    <text evidence="2">Lacks conserved residue(s) required for the propagation of feature annotation.</text>
</comment>
<comment type="pathway">
    <text evidence="2">Pyrimidine metabolism; UMP biosynthesis via de novo pathway; (S)-dihydroorotate from bicarbonate: step 3/3.</text>
</comment>
<dbReference type="Pfam" id="PF12890">
    <property type="entry name" value="DHOase"/>
    <property type="match status" value="1"/>
</dbReference>
<dbReference type="InterPro" id="IPR004722">
    <property type="entry name" value="DHOase"/>
</dbReference>
<dbReference type="UniPathway" id="UPA00070">
    <property type="reaction ID" value="UER00117"/>
</dbReference>
<keyword evidence="5" id="KW-1185">Reference proteome</keyword>
<dbReference type="GO" id="GO:0004038">
    <property type="term" value="F:allantoinase activity"/>
    <property type="evidence" value="ECO:0007669"/>
    <property type="project" value="TreeGrafter"/>
</dbReference>
<dbReference type="OrthoDB" id="9803027at2"/>
<dbReference type="InterPro" id="IPR011059">
    <property type="entry name" value="Metal-dep_hydrolase_composite"/>
</dbReference>
<feature type="binding site" evidence="2">
    <location>
        <begin position="333"/>
        <end position="334"/>
    </location>
    <ligand>
        <name>substrate</name>
    </ligand>
</feature>
<dbReference type="PANTHER" id="PTHR43668:SF2">
    <property type="entry name" value="ALLANTOINASE"/>
    <property type="match status" value="1"/>
</dbReference>
<dbReference type="EMBL" id="CP029829">
    <property type="protein sequence ID" value="AWU93659.1"/>
    <property type="molecule type" value="Genomic_DNA"/>
</dbReference>
<organism evidence="4 5">
    <name type="scientific">Azospirillum ramasamyi</name>
    <dbReference type="NCBI Taxonomy" id="682998"/>
    <lineage>
        <taxon>Bacteria</taxon>
        <taxon>Pseudomonadati</taxon>
        <taxon>Pseudomonadota</taxon>
        <taxon>Alphaproteobacteria</taxon>
        <taxon>Rhodospirillales</taxon>
        <taxon>Azospirillaceae</taxon>
        <taxon>Azospirillum</taxon>
    </lineage>
</organism>
<dbReference type="PANTHER" id="PTHR43668">
    <property type="entry name" value="ALLANTOINASE"/>
    <property type="match status" value="1"/>
</dbReference>
<dbReference type="GO" id="GO:0008270">
    <property type="term" value="F:zinc ion binding"/>
    <property type="evidence" value="ECO:0007669"/>
    <property type="project" value="UniProtKB-UniRule"/>
</dbReference>
<dbReference type="CDD" id="cd01317">
    <property type="entry name" value="DHOase_IIa"/>
    <property type="match status" value="1"/>
</dbReference>